<dbReference type="InterPro" id="IPR003660">
    <property type="entry name" value="HAMP_dom"/>
</dbReference>
<dbReference type="Gene3D" id="1.10.287.950">
    <property type="entry name" value="Methyl-accepting chemotaxis protein"/>
    <property type="match status" value="1"/>
</dbReference>
<evidence type="ECO:0000256" key="2">
    <source>
        <dbReference type="ARBA" id="ARBA00022692"/>
    </source>
</evidence>
<keyword evidence="12" id="KW-1185">Reference proteome</keyword>
<keyword evidence="3 8" id="KW-1133">Transmembrane helix</keyword>
<keyword evidence="2 8" id="KW-0812">Transmembrane</keyword>
<dbReference type="PROSITE" id="PS50111">
    <property type="entry name" value="CHEMOTAXIS_TRANSDUC_2"/>
    <property type="match status" value="1"/>
</dbReference>
<evidence type="ECO:0000256" key="6">
    <source>
        <dbReference type="ARBA" id="ARBA00029447"/>
    </source>
</evidence>
<dbReference type="CDD" id="cd11386">
    <property type="entry name" value="MCP_signal"/>
    <property type="match status" value="1"/>
</dbReference>
<feature type="domain" description="HAMP" evidence="10">
    <location>
        <begin position="351"/>
        <end position="394"/>
    </location>
</feature>
<feature type="domain" description="Methyl-accepting transducer" evidence="9">
    <location>
        <begin position="399"/>
        <end position="635"/>
    </location>
</feature>
<evidence type="ECO:0000256" key="7">
    <source>
        <dbReference type="PROSITE-ProRule" id="PRU00284"/>
    </source>
</evidence>
<comment type="caution">
    <text evidence="11">The sequence shown here is derived from an EMBL/GenBank/DDBJ whole genome shotgun (WGS) entry which is preliminary data.</text>
</comment>
<evidence type="ECO:0000256" key="3">
    <source>
        <dbReference type="ARBA" id="ARBA00022989"/>
    </source>
</evidence>
<accession>A0ABS0B9S3</accession>
<dbReference type="Proteomes" id="UP001429984">
    <property type="component" value="Unassembled WGS sequence"/>
</dbReference>
<dbReference type="RefSeq" id="WP_194932239.1">
    <property type="nucleotide sequence ID" value="NZ_JADLZT010000010.1"/>
</dbReference>
<comment type="similarity">
    <text evidence="6">Belongs to the methyl-accepting chemotaxis (MCP) protein family.</text>
</comment>
<evidence type="ECO:0000259" key="9">
    <source>
        <dbReference type="PROSITE" id="PS50111"/>
    </source>
</evidence>
<evidence type="ECO:0000256" key="1">
    <source>
        <dbReference type="ARBA" id="ARBA00004141"/>
    </source>
</evidence>
<feature type="transmembrane region" description="Helical" evidence="8">
    <location>
        <begin position="306"/>
        <end position="327"/>
    </location>
</feature>
<keyword evidence="4 8" id="KW-0472">Membrane</keyword>
<dbReference type="PANTHER" id="PTHR32089">
    <property type="entry name" value="METHYL-ACCEPTING CHEMOTAXIS PROTEIN MCPB"/>
    <property type="match status" value="1"/>
</dbReference>
<keyword evidence="5 7" id="KW-0807">Transducer</keyword>
<feature type="transmembrane region" description="Helical" evidence="8">
    <location>
        <begin position="20"/>
        <end position="40"/>
    </location>
</feature>
<dbReference type="InterPro" id="IPR004090">
    <property type="entry name" value="Chemotax_Me-accpt_rcpt"/>
</dbReference>
<dbReference type="SUPFAM" id="SSF58104">
    <property type="entry name" value="Methyl-accepting chemotaxis protein (MCP) signaling domain"/>
    <property type="match status" value="1"/>
</dbReference>
<gene>
    <name evidence="11" type="ORF">IU514_16540</name>
</gene>
<sequence>MSTVMDSVAGKGRNLGVNTWLVVLGVSVLVFGLNTGYATWKAQRLGGASTAASDLRVLSQQLAVQGQEAVGGDAKMFETFKATKGEIDNNVSQLSKNFGTTAGVSGPIETVASTWSTLGQSADQVIASEQAVLGLAGRADSFASRVPQLQARLDELVRAMSASGSPSSQVYIALRQVVLSGTMARRITEIRAGGSGAALAGEALGRDASVFGNVLTGLRKGDAAFGVTPLGNGSALAALTQAETLWLEMKKDLDAILSSSQNLFRAQSAAASITTGSNKLLADSQGLFRAFTAFGSLKDTSVMGNIWLSILSGIAALIAIAGLLFSLNSAQKKRYESTKELNDRNQEAIMRLLDEMGSLAEGDLTVKATVTEDMTGAIADSINFAVEQLRSLVQTITDTSVQVASSAQETQATAMHLAEAAEHQAQEINSASDRISEIAASINQVSRNSAESADVAQRSVQIATKGAGVVRQTIAGMDSIRDQIQETSKRIKRLGESSQEIGSIVELINDISEQTNILALNAAIQAASAGEAGRGFAVVADEVQRLAERASNATKRIETLVQTIQSDTNEAVSSMEQTTSEVVAGARLAEDAGTALGEIEKVSSDLSNLIQGISSAAQQQSSAASNITATMNTIQSITAQTSQGANQTAASIGNLAQLAADLRRSVADFKLPA</sequence>
<dbReference type="SMART" id="SM00283">
    <property type="entry name" value="MA"/>
    <property type="match status" value="1"/>
</dbReference>
<dbReference type="PRINTS" id="PR00260">
    <property type="entry name" value="CHEMTRNSDUCR"/>
</dbReference>
<dbReference type="PROSITE" id="PS50885">
    <property type="entry name" value="HAMP"/>
    <property type="match status" value="1"/>
</dbReference>
<dbReference type="InterPro" id="IPR004089">
    <property type="entry name" value="MCPsignal_dom"/>
</dbReference>
<evidence type="ECO:0000259" key="10">
    <source>
        <dbReference type="PROSITE" id="PS50885"/>
    </source>
</evidence>
<evidence type="ECO:0000256" key="5">
    <source>
        <dbReference type="ARBA" id="ARBA00023224"/>
    </source>
</evidence>
<evidence type="ECO:0000256" key="4">
    <source>
        <dbReference type="ARBA" id="ARBA00023136"/>
    </source>
</evidence>
<organism evidence="11 12">
    <name type="scientific">Lysobacter niastensis</name>
    <dbReference type="NCBI Taxonomy" id="380629"/>
    <lineage>
        <taxon>Bacteria</taxon>
        <taxon>Pseudomonadati</taxon>
        <taxon>Pseudomonadota</taxon>
        <taxon>Gammaproteobacteria</taxon>
        <taxon>Lysobacterales</taxon>
        <taxon>Lysobacteraceae</taxon>
        <taxon>Lysobacter</taxon>
    </lineage>
</organism>
<protein>
    <submittedName>
        <fullName evidence="11">Methyl-accepting chemotaxis protein</fullName>
    </submittedName>
</protein>
<evidence type="ECO:0000313" key="12">
    <source>
        <dbReference type="Proteomes" id="UP001429984"/>
    </source>
</evidence>
<dbReference type="PANTHER" id="PTHR32089:SF119">
    <property type="entry name" value="METHYL-ACCEPTING CHEMOTAXIS PROTEIN CTPL"/>
    <property type="match status" value="1"/>
</dbReference>
<reference evidence="11 12" key="1">
    <citation type="submission" date="2020-11" db="EMBL/GenBank/DDBJ databases">
        <title>Draft Genome Sequence and Secondary Metabolite Biosynthetic Potential of the Lysobacter niastensis Type strain DSM 18481.</title>
        <authorList>
            <person name="Turrini P."/>
            <person name="Artuso I."/>
            <person name="Tescari M."/>
            <person name="Lugli G.A."/>
            <person name="Frangipani E."/>
            <person name="Ventura M."/>
            <person name="Visca P."/>
        </authorList>
    </citation>
    <scope>NUCLEOTIDE SEQUENCE [LARGE SCALE GENOMIC DNA]</scope>
    <source>
        <strain evidence="11 12">DSM 18481</strain>
    </source>
</reference>
<evidence type="ECO:0000256" key="8">
    <source>
        <dbReference type="SAM" id="Phobius"/>
    </source>
</evidence>
<comment type="subcellular location">
    <subcellularLocation>
        <location evidence="1">Membrane</location>
        <topology evidence="1">Multi-pass membrane protein</topology>
    </subcellularLocation>
</comment>
<evidence type="ECO:0000313" key="11">
    <source>
        <dbReference type="EMBL" id="MBF6025643.1"/>
    </source>
</evidence>
<dbReference type="EMBL" id="JADLZT010000010">
    <property type="protein sequence ID" value="MBF6025643.1"/>
    <property type="molecule type" value="Genomic_DNA"/>
</dbReference>
<name>A0ABS0B9S3_9GAMM</name>
<dbReference type="Pfam" id="PF00015">
    <property type="entry name" value="MCPsignal"/>
    <property type="match status" value="1"/>
</dbReference>
<proteinExistence type="inferred from homology"/>